<feature type="signal peptide" evidence="2">
    <location>
        <begin position="1"/>
        <end position="26"/>
    </location>
</feature>
<sequence length="464" mass="52423">MKNSLLKLKPKRIIILGLLIHFNSVAEVPVSEQKLTLKRTIIVAQKNDPWLSGNQHKQDSVKSMSIAAGTYTDPKVSLSMANLPVDTFDISQEGMTQFKVGIAQMFPRGDSLAIKQKQLILDSEQYPYQRQDRKAKVALTVGQLWLDAYKVQNSIRLIEADRALFEQLTDVAEASYASAQGKTRQQDVIRAQLELTMLDDRLNQLQQQKNRYEGQLSQWVTGNNSQTSISVHNINLGEVLPDIRLLKAEMVKSNTWQTPDKLVKHFMAHPRILAIDKKITATAQGIALAKQDYEPQWGVNAGYAYRDNDPVGNTRADLFTVAVTFDLPLFTDKRQDQQLSAAISQTESVKTERLIILRQLLSAYSSAKGRLNRLVDRQRLYHTKLLPQIQDQAEASLTAYTNDDGDFAEVVRARIAQLNAKIENLAIDTQIQKVQLELNYLFITKAEQMLSFNKISQSNVQGQK</sequence>
<dbReference type="SUPFAM" id="SSF56954">
    <property type="entry name" value="Outer membrane efflux proteins (OEP)"/>
    <property type="match status" value="1"/>
</dbReference>
<keyword evidence="4" id="KW-1185">Reference proteome</keyword>
<reference evidence="3 4" key="1">
    <citation type="submission" date="2016-10" db="EMBL/GenBank/DDBJ databases">
        <authorList>
            <person name="de Groot N.N."/>
        </authorList>
    </citation>
    <scope>NUCLEOTIDE SEQUENCE [LARGE SCALE GENOMIC DNA]</scope>
    <source>
        <strain evidence="3 4">DSM 6059</strain>
    </source>
</reference>
<organism evidence="3 4">
    <name type="scientific">Pseudoalteromonas denitrificans DSM 6059</name>
    <dbReference type="NCBI Taxonomy" id="1123010"/>
    <lineage>
        <taxon>Bacteria</taxon>
        <taxon>Pseudomonadati</taxon>
        <taxon>Pseudomonadota</taxon>
        <taxon>Gammaproteobacteria</taxon>
        <taxon>Alteromonadales</taxon>
        <taxon>Pseudoalteromonadaceae</taxon>
        <taxon>Pseudoalteromonas</taxon>
    </lineage>
</organism>
<dbReference type="Proteomes" id="UP000198862">
    <property type="component" value="Unassembled WGS sequence"/>
</dbReference>
<name>A0A1I1IXK2_9GAMM</name>
<proteinExistence type="predicted"/>
<evidence type="ECO:0000256" key="1">
    <source>
        <dbReference type="SAM" id="Coils"/>
    </source>
</evidence>
<protein>
    <submittedName>
        <fullName evidence="3">Outer membrane efflux protein</fullName>
    </submittedName>
</protein>
<dbReference type="RefSeq" id="WP_091982478.1">
    <property type="nucleotide sequence ID" value="NZ_FOLO01000008.1"/>
</dbReference>
<dbReference type="STRING" id="1123010.SAMN02745724_01569"/>
<evidence type="ECO:0000313" key="3">
    <source>
        <dbReference type="EMBL" id="SFC38433.1"/>
    </source>
</evidence>
<evidence type="ECO:0000256" key="2">
    <source>
        <dbReference type="SAM" id="SignalP"/>
    </source>
</evidence>
<accession>A0A1I1IXK2</accession>
<feature type="chain" id="PRO_5011583302" evidence="2">
    <location>
        <begin position="27"/>
        <end position="464"/>
    </location>
</feature>
<dbReference type="OrthoDB" id="5607838at2"/>
<keyword evidence="2" id="KW-0732">Signal</keyword>
<dbReference type="Gene3D" id="1.20.1600.10">
    <property type="entry name" value="Outer membrane efflux proteins (OEP)"/>
    <property type="match status" value="1"/>
</dbReference>
<dbReference type="EMBL" id="FOLO01000008">
    <property type="protein sequence ID" value="SFC38433.1"/>
    <property type="molecule type" value="Genomic_DNA"/>
</dbReference>
<dbReference type="GO" id="GO:0015562">
    <property type="term" value="F:efflux transmembrane transporter activity"/>
    <property type="evidence" value="ECO:0007669"/>
    <property type="project" value="InterPro"/>
</dbReference>
<keyword evidence="1" id="KW-0175">Coiled coil</keyword>
<dbReference type="AlphaFoldDB" id="A0A1I1IXK2"/>
<evidence type="ECO:0000313" key="4">
    <source>
        <dbReference type="Proteomes" id="UP000198862"/>
    </source>
</evidence>
<feature type="coiled-coil region" evidence="1">
    <location>
        <begin position="188"/>
        <end position="215"/>
    </location>
</feature>
<gene>
    <name evidence="3" type="ORF">SAMN02745724_01569</name>
</gene>